<keyword evidence="2" id="KW-1185">Reference proteome</keyword>
<evidence type="ECO:0000313" key="2">
    <source>
        <dbReference type="Proteomes" id="UP000027088"/>
    </source>
</evidence>
<dbReference type="AlphaFoldDB" id="A0A059XQK3"/>
<gene>
    <name evidence="1" type="ORF">MCFN_00585</name>
</gene>
<sequence>MQQFSKNKNINNLKKVDAFISTIESWLNILSIEIKIAHDNLKNNFNMLVSYYNSLVKSQLYDHSLWLSKTFEKNIRNWA</sequence>
<evidence type="ECO:0000313" key="1">
    <source>
        <dbReference type="EMBL" id="AIA29285.1"/>
    </source>
</evidence>
<protein>
    <submittedName>
        <fullName evidence="1">Uncharacterized protein</fullName>
    </submittedName>
</protein>
<name>A0A059XQK3_9BACT</name>
<organism evidence="1 2">
    <name type="scientific">Mycoplasmopsis californica</name>
    <dbReference type="NCBI Taxonomy" id="2113"/>
    <lineage>
        <taxon>Bacteria</taxon>
        <taxon>Bacillati</taxon>
        <taxon>Mycoplasmatota</taxon>
        <taxon>Mycoplasmoidales</taxon>
        <taxon>Metamycoplasmataceae</taxon>
        <taxon>Mycoplasmopsis</taxon>
    </lineage>
</organism>
<proteinExistence type="predicted"/>
<dbReference type="KEGG" id="mcr:MCFN_00585"/>
<reference evidence="1 2" key="1">
    <citation type="journal article" date="2014" name="Genome Announc.">
        <title>Complete Genome Sequence of the Bovine Mastitis Pathogen Mycoplasma californicum Strain ST-6T (ATCC 33461T).</title>
        <authorList>
            <person name="Calcutt M.J."/>
            <person name="Foecking M.F."/>
            <person name="Fox L.K."/>
        </authorList>
    </citation>
    <scope>NUCLEOTIDE SEQUENCE [LARGE SCALE GENOMIC DNA]</scope>
    <source>
        <strain evidence="1 2">ST-6</strain>
    </source>
</reference>
<dbReference type="EMBL" id="CP007521">
    <property type="protein sequence ID" value="AIA29285.1"/>
    <property type="molecule type" value="Genomic_DNA"/>
</dbReference>
<dbReference type="Proteomes" id="UP000027088">
    <property type="component" value="Chromosome"/>
</dbReference>
<accession>A0A059XQK3</accession>